<dbReference type="Pfam" id="PF13802">
    <property type="entry name" value="Gal_mutarotas_2"/>
    <property type="match status" value="1"/>
</dbReference>
<evidence type="ECO:0000313" key="7">
    <source>
        <dbReference type="Proteomes" id="UP000439903"/>
    </source>
</evidence>
<dbReference type="CDD" id="cd14752">
    <property type="entry name" value="GH31_N"/>
    <property type="match status" value="1"/>
</dbReference>
<evidence type="ECO:0000313" key="6">
    <source>
        <dbReference type="EMBL" id="KAF0424581.1"/>
    </source>
</evidence>
<dbReference type="PANTHER" id="PTHR22762:SF120">
    <property type="entry name" value="HETEROGLYCAN GLUCOSIDASE 1"/>
    <property type="match status" value="1"/>
</dbReference>
<dbReference type="InterPro" id="IPR048395">
    <property type="entry name" value="Glyco_hydro_31_C"/>
</dbReference>
<dbReference type="InterPro" id="IPR013780">
    <property type="entry name" value="Glyco_hydro_b"/>
</dbReference>
<dbReference type="SUPFAM" id="SSF51011">
    <property type="entry name" value="Glycosyl hydrolase domain"/>
    <property type="match status" value="1"/>
</dbReference>
<dbReference type="PANTHER" id="PTHR22762">
    <property type="entry name" value="ALPHA-GLUCOSIDASE"/>
    <property type="match status" value="1"/>
</dbReference>
<comment type="similarity">
    <text evidence="1 2">Belongs to the glycosyl hydrolase 31 family.</text>
</comment>
<protein>
    <submittedName>
        <fullName evidence="6">Alpha-glucosidase</fullName>
    </submittedName>
</protein>
<dbReference type="Proteomes" id="UP000439903">
    <property type="component" value="Unassembled WGS sequence"/>
</dbReference>
<dbReference type="AlphaFoldDB" id="A0A8H3X6E4"/>
<reference evidence="6 7" key="1">
    <citation type="journal article" date="2019" name="Environ. Microbiol.">
        <title>At the nexus of three kingdoms: the genome of the mycorrhizal fungus Gigaspora margarita provides insights into plant, endobacterial and fungal interactions.</title>
        <authorList>
            <person name="Venice F."/>
            <person name="Ghignone S."/>
            <person name="Salvioli di Fossalunga A."/>
            <person name="Amselem J."/>
            <person name="Novero M."/>
            <person name="Xianan X."/>
            <person name="Sedzielewska Toro K."/>
            <person name="Morin E."/>
            <person name="Lipzen A."/>
            <person name="Grigoriev I.V."/>
            <person name="Henrissat B."/>
            <person name="Martin F.M."/>
            <person name="Bonfante P."/>
        </authorList>
    </citation>
    <scope>NUCLEOTIDE SEQUENCE [LARGE SCALE GENOMIC DNA]</scope>
    <source>
        <strain evidence="6 7">BEG34</strain>
    </source>
</reference>
<dbReference type="EMBL" id="WTPW01001637">
    <property type="protein sequence ID" value="KAF0424581.1"/>
    <property type="molecule type" value="Genomic_DNA"/>
</dbReference>
<keyword evidence="2" id="KW-0326">Glycosidase</keyword>
<feature type="domain" description="Glycoside hydrolase family 31 TIM barrel" evidence="3">
    <location>
        <begin position="318"/>
        <end position="711"/>
    </location>
</feature>
<dbReference type="InterPro" id="IPR011013">
    <property type="entry name" value="Gal_mutarotase_sf_dom"/>
</dbReference>
<keyword evidence="2" id="KW-0378">Hydrolase</keyword>
<evidence type="ECO:0000256" key="1">
    <source>
        <dbReference type="ARBA" id="ARBA00007806"/>
    </source>
</evidence>
<gene>
    <name evidence="6" type="ORF">F8M41_006490</name>
</gene>
<feature type="domain" description="Glycoside hydrolase family 31 N-terminal" evidence="4">
    <location>
        <begin position="63"/>
        <end position="269"/>
    </location>
</feature>
<dbReference type="InterPro" id="IPR000322">
    <property type="entry name" value="Glyco_hydro_31_TIM"/>
</dbReference>
<proteinExistence type="inferred from homology"/>
<feature type="domain" description="Glycosyl hydrolase family 31 C-terminal" evidence="5">
    <location>
        <begin position="720"/>
        <end position="826"/>
    </location>
</feature>
<organism evidence="6 7">
    <name type="scientific">Gigaspora margarita</name>
    <dbReference type="NCBI Taxonomy" id="4874"/>
    <lineage>
        <taxon>Eukaryota</taxon>
        <taxon>Fungi</taxon>
        <taxon>Fungi incertae sedis</taxon>
        <taxon>Mucoromycota</taxon>
        <taxon>Glomeromycotina</taxon>
        <taxon>Glomeromycetes</taxon>
        <taxon>Diversisporales</taxon>
        <taxon>Gigasporaceae</taxon>
        <taxon>Gigaspora</taxon>
    </lineage>
</organism>
<dbReference type="Gene3D" id="2.60.40.1180">
    <property type="entry name" value="Golgi alpha-mannosidase II"/>
    <property type="match status" value="2"/>
</dbReference>
<name>A0A8H3X6E4_GIGMA</name>
<dbReference type="OrthoDB" id="5839090at2759"/>
<dbReference type="SUPFAM" id="SSF51445">
    <property type="entry name" value="(Trans)glycosidases"/>
    <property type="match status" value="1"/>
</dbReference>
<dbReference type="Gene3D" id="3.20.20.80">
    <property type="entry name" value="Glycosidases"/>
    <property type="match status" value="1"/>
</dbReference>
<evidence type="ECO:0000259" key="5">
    <source>
        <dbReference type="Pfam" id="PF21365"/>
    </source>
</evidence>
<dbReference type="Pfam" id="PF01055">
    <property type="entry name" value="Glyco_hydro_31_2nd"/>
    <property type="match status" value="1"/>
</dbReference>
<dbReference type="GO" id="GO:0030246">
    <property type="term" value="F:carbohydrate binding"/>
    <property type="evidence" value="ECO:0007669"/>
    <property type="project" value="InterPro"/>
</dbReference>
<evidence type="ECO:0000256" key="2">
    <source>
        <dbReference type="RuleBase" id="RU361185"/>
    </source>
</evidence>
<accession>A0A8H3X6E4</accession>
<dbReference type="SUPFAM" id="SSF74650">
    <property type="entry name" value="Galactose mutarotase-like"/>
    <property type="match status" value="1"/>
</dbReference>
<dbReference type="InterPro" id="IPR017853">
    <property type="entry name" value="GH"/>
</dbReference>
<comment type="caution">
    <text evidence="6">The sequence shown here is derived from an EMBL/GenBank/DDBJ whole genome shotgun (WGS) entry which is preliminary data.</text>
</comment>
<keyword evidence="7" id="KW-1185">Reference proteome</keyword>
<dbReference type="InterPro" id="IPR025887">
    <property type="entry name" value="Glyco_hydro_31_N_dom"/>
</dbReference>
<sequence length="1004" mass="115436">MVLIIIMADPVYSFEKVEDFFTGYKSWTKLGNVLNHSYDPDIRTLTLIIENGYPQGQPCCLLIQLLGYNVFRVRFDPSKRSSNEYITNNTRAVVMDTWADLQNEWGQFITNFNDGQDTINVDTIHTDNTTQFMRIEVNLKPFSIRVYRFEGGQLYTIWSTNEEIGLRWVEVKDQVSSSSIANTFKIIQVVNKPATAKYTGFGEHGGVGLFKNSQQLNFFNYDNYGYNQIYGQGPLDQREPLYHSDPFFIEFNGVPGKKSVNGMYIDNYSLICMDIGYEKSDRNMFGIKFGELDYYVFAGNECKDIIGSFTSLVGRCRLKPRYVLGYHQGCYGWMKRQDVEDILQGYRKNNIPIDGLHIDIDAQNNFEVFTLDPINFPNPKEMFDNFRRNGAKCCTNITPIIKKGDSNYMTYKEALMNRYVILDQRTQSSSGDLLQQYYEGGRETIGKMIDDNPGGPYVGMEDYGNGSIVMGHYPDLGRKEVRDWWGQQYENLFSLGLEFVWQDMTTPAIDKTRGDMKGFPFKLLVTDDSLSSTPPKLSPAIKVWSLFSYNLHKATYHGLNLLPGRAGKRNFIIGRGSFTGSHRFCGLWTGDNASTWDFYRINIAQVLAVGLSGLSIVGADIGGFGQSYYGERWASPELIIRWTTAGSFLPWFRNHYVRHDQKWFQELYIFKDHQNDTGVTDEQRVFYRAVLPVTRHYIELRYRLMQLWYDLMWENVLESMPLCRAMFINDPQDTALYNDKIEFNSNQFFVGKDLLVAPIMNPGDTRRDIYLPVTDYWYSFMDSIYPLAYAVEGGTTIRGFDAHIDGDDCYNLGFHVPVYIRAGAIIPEIPLEQWVGQLHEIGKPCNITLNIYPGTRGNYTMYLDDGVSLSSAPPDAPQYHYLDSEEKKWVKGEYREVKIEHIQSGTNRDITISRGRDNYTPPLETFYRVAILHDPVEPRQGSNGPLMSITVNKQVLSSPNKNIVISNDNSNPVNSWYYETSINTTYIKVVDTNMITINLKYYST</sequence>
<evidence type="ECO:0000259" key="3">
    <source>
        <dbReference type="Pfam" id="PF01055"/>
    </source>
</evidence>
<dbReference type="Gene3D" id="2.60.40.1760">
    <property type="entry name" value="glycosyl hydrolase (family 31)"/>
    <property type="match status" value="1"/>
</dbReference>
<evidence type="ECO:0000259" key="4">
    <source>
        <dbReference type="Pfam" id="PF13802"/>
    </source>
</evidence>
<dbReference type="GO" id="GO:0004553">
    <property type="term" value="F:hydrolase activity, hydrolyzing O-glycosyl compounds"/>
    <property type="evidence" value="ECO:0007669"/>
    <property type="project" value="InterPro"/>
</dbReference>
<dbReference type="Pfam" id="PF21365">
    <property type="entry name" value="Glyco_hydro_31_3rd"/>
    <property type="match status" value="1"/>
</dbReference>
<dbReference type="GO" id="GO:0005975">
    <property type="term" value="P:carbohydrate metabolic process"/>
    <property type="evidence" value="ECO:0007669"/>
    <property type="project" value="InterPro"/>
</dbReference>